<evidence type="ECO:0000259" key="3">
    <source>
        <dbReference type="PROSITE" id="PS51000"/>
    </source>
</evidence>
<dbReference type="InterPro" id="IPR057727">
    <property type="entry name" value="WCX_dom"/>
</dbReference>
<dbReference type="PROSITE" id="PS51000">
    <property type="entry name" value="HTH_DEOR_2"/>
    <property type="match status" value="1"/>
</dbReference>
<dbReference type="EMBL" id="FOBB01000001">
    <property type="protein sequence ID" value="SEK59257.1"/>
    <property type="molecule type" value="Genomic_DNA"/>
</dbReference>
<dbReference type="PANTHER" id="PTHR34580:SF3">
    <property type="entry name" value="PROTEIN PAFB"/>
    <property type="match status" value="1"/>
</dbReference>
<dbReference type="InterPro" id="IPR036388">
    <property type="entry name" value="WH-like_DNA-bd_sf"/>
</dbReference>
<dbReference type="InterPro" id="IPR001034">
    <property type="entry name" value="DeoR_HTH"/>
</dbReference>
<dbReference type="InterPro" id="IPR036390">
    <property type="entry name" value="WH_DNA-bd_sf"/>
</dbReference>
<proteinExistence type="predicted"/>
<dbReference type="InterPro" id="IPR051534">
    <property type="entry name" value="CBASS_pafABC_assoc_protein"/>
</dbReference>
<dbReference type="PIRSF" id="PIRSF016838">
    <property type="entry name" value="PafC"/>
    <property type="match status" value="1"/>
</dbReference>
<protein>
    <submittedName>
        <fullName evidence="4">Predicted DNA-binding transcriptional regulator YafY, contains an HTH and WYL domains</fullName>
    </submittedName>
</protein>
<accession>A0A1H7IBZ1</accession>
<organism evidence="4 5">
    <name type="scientific">Chitinophaga rupis</name>
    <dbReference type="NCBI Taxonomy" id="573321"/>
    <lineage>
        <taxon>Bacteria</taxon>
        <taxon>Pseudomonadati</taxon>
        <taxon>Bacteroidota</taxon>
        <taxon>Chitinophagia</taxon>
        <taxon>Chitinophagales</taxon>
        <taxon>Chitinophagaceae</taxon>
        <taxon>Chitinophaga</taxon>
    </lineage>
</organism>
<dbReference type="AlphaFoldDB" id="A0A1H7IBZ1"/>
<evidence type="ECO:0000256" key="1">
    <source>
        <dbReference type="ARBA" id="ARBA00023015"/>
    </source>
</evidence>
<keyword evidence="1" id="KW-0805">Transcription regulation</keyword>
<dbReference type="SUPFAM" id="SSF46785">
    <property type="entry name" value="Winged helix' DNA-binding domain"/>
    <property type="match status" value="1"/>
</dbReference>
<evidence type="ECO:0000313" key="4">
    <source>
        <dbReference type="EMBL" id="SEK59257.1"/>
    </source>
</evidence>
<dbReference type="Pfam" id="PF13280">
    <property type="entry name" value="WYL"/>
    <property type="match status" value="1"/>
</dbReference>
<dbReference type="InterPro" id="IPR026881">
    <property type="entry name" value="WYL_dom"/>
</dbReference>
<evidence type="ECO:0000313" key="5">
    <source>
        <dbReference type="Proteomes" id="UP000198984"/>
    </source>
</evidence>
<dbReference type="Pfam" id="PF25583">
    <property type="entry name" value="WCX"/>
    <property type="match status" value="1"/>
</dbReference>
<dbReference type="Pfam" id="PF08279">
    <property type="entry name" value="HTH_11"/>
    <property type="match status" value="1"/>
</dbReference>
<dbReference type="RefSeq" id="WP_089906562.1">
    <property type="nucleotide sequence ID" value="NZ_FOBB01000001.1"/>
</dbReference>
<reference evidence="4 5" key="1">
    <citation type="submission" date="2016-10" db="EMBL/GenBank/DDBJ databases">
        <authorList>
            <person name="de Groot N.N."/>
        </authorList>
    </citation>
    <scope>NUCLEOTIDE SEQUENCE [LARGE SCALE GENOMIC DNA]</scope>
    <source>
        <strain evidence="4 5">DSM 21039</strain>
    </source>
</reference>
<evidence type="ECO:0000256" key="2">
    <source>
        <dbReference type="ARBA" id="ARBA00023163"/>
    </source>
</evidence>
<gene>
    <name evidence="4" type="ORF">SAMN04488505_101499</name>
</gene>
<dbReference type="Proteomes" id="UP000198984">
    <property type="component" value="Unassembled WGS sequence"/>
</dbReference>
<dbReference type="Gene3D" id="1.10.10.10">
    <property type="entry name" value="Winged helix-like DNA-binding domain superfamily/Winged helix DNA-binding domain"/>
    <property type="match status" value="1"/>
</dbReference>
<dbReference type="PANTHER" id="PTHR34580">
    <property type="match status" value="1"/>
</dbReference>
<dbReference type="OrthoDB" id="9815009at2"/>
<dbReference type="GO" id="GO:0003700">
    <property type="term" value="F:DNA-binding transcription factor activity"/>
    <property type="evidence" value="ECO:0007669"/>
    <property type="project" value="InterPro"/>
</dbReference>
<dbReference type="InterPro" id="IPR028349">
    <property type="entry name" value="PafC-like"/>
</dbReference>
<name>A0A1H7IBZ1_9BACT</name>
<keyword evidence="4" id="KW-0238">DNA-binding</keyword>
<sequence>MNRIDRLSAILIQLQGKKIVKAAEIAERFNISLRTVYRDVKALQESGVPIGAEAGTGYYIVEGYHLPPVMFNREEAAALLTGEKLMEHFSDRSNRQQFSSAMQKIRAVLRGSEKDFLEVLDENIAVVRNHTPQLDEFPNRFLTDIQQALGKQQVLQLEYRAAHTSEFTKREVEPIGIYHNNNTWYLIAWCLLRHDYRNFRTDRIRNLHITNSSYDKSKHISLQEFLERHNSEPAPSHTYKVCFSQRVARYLGSQKYYYGLVEEKADDQHITLTFMNSYPLEYFARWILMWGNDVTIITPDELTERMQELTRQLVTHYNI</sequence>
<dbReference type="GO" id="GO:0003677">
    <property type="term" value="F:DNA binding"/>
    <property type="evidence" value="ECO:0007669"/>
    <property type="project" value="UniProtKB-KW"/>
</dbReference>
<dbReference type="PROSITE" id="PS52050">
    <property type="entry name" value="WYL"/>
    <property type="match status" value="1"/>
</dbReference>
<keyword evidence="5" id="KW-1185">Reference proteome</keyword>
<feature type="domain" description="HTH deoR-type" evidence="3">
    <location>
        <begin position="3"/>
        <end position="58"/>
    </location>
</feature>
<dbReference type="InterPro" id="IPR013196">
    <property type="entry name" value="HTH_11"/>
</dbReference>
<dbReference type="STRING" id="573321.SAMN04488505_101499"/>
<keyword evidence="2" id="KW-0804">Transcription</keyword>